<evidence type="ECO:0000313" key="2">
    <source>
        <dbReference type="EMBL" id="CAF2986293.1"/>
    </source>
</evidence>
<dbReference type="SMART" id="SM00054">
    <property type="entry name" value="EFh"/>
    <property type="match status" value="1"/>
</dbReference>
<dbReference type="SUPFAM" id="SSF47473">
    <property type="entry name" value="EF-hand"/>
    <property type="match status" value="1"/>
</dbReference>
<dbReference type="SUPFAM" id="SSF52540">
    <property type="entry name" value="P-loop containing nucleoside triphosphate hydrolases"/>
    <property type="match status" value="1"/>
</dbReference>
<dbReference type="GO" id="GO:0005886">
    <property type="term" value="C:plasma membrane"/>
    <property type="evidence" value="ECO:0007669"/>
    <property type="project" value="TreeGrafter"/>
</dbReference>
<dbReference type="Gene3D" id="3.40.50.300">
    <property type="entry name" value="P-loop containing nucleotide triphosphate hydrolases"/>
    <property type="match status" value="2"/>
</dbReference>
<dbReference type="EMBL" id="HG994585">
    <property type="protein sequence ID" value="CAF2986293.1"/>
    <property type="molecule type" value="Genomic_DNA"/>
</dbReference>
<name>A0A7R8D143_LEPSM</name>
<dbReference type="GO" id="GO:0006897">
    <property type="term" value="P:endocytosis"/>
    <property type="evidence" value="ECO:0007669"/>
    <property type="project" value="TreeGrafter"/>
</dbReference>
<protein>
    <submittedName>
        <fullName evidence="2">EHD1</fullName>
    </submittedName>
</protein>
<dbReference type="SMART" id="SM00027">
    <property type="entry name" value="EH"/>
    <property type="match status" value="1"/>
</dbReference>
<dbReference type="InterPro" id="IPR002048">
    <property type="entry name" value="EF_hand_dom"/>
</dbReference>
<gene>
    <name evidence="2" type="ORF">LSAA_11346</name>
</gene>
<dbReference type="Gene3D" id="1.10.268.20">
    <property type="match status" value="1"/>
</dbReference>
<proteinExistence type="predicted"/>
<dbReference type="GO" id="GO:0048471">
    <property type="term" value="C:perinuclear region of cytoplasm"/>
    <property type="evidence" value="ECO:0007669"/>
    <property type="project" value="TreeGrafter"/>
</dbReference>
<reference evidence="2" key="1">
    <citation type="submission" date="2021-02" db="EMBL/GenBank/DDBJ databases">
        <authorList>
            <person name="Bekaert M."/>
        </authorList>
    </citation>
    <scope>NUCLEOTIDE SEQUENCE</scope>
    <source>
        <strain evidence="2">IoA-00</strain>
    </source>
</reference>
<dbReference type="InterPro" id="IPR027417">
    <property type="entry name" value="P-loop_NTPase"/>
</dbReference>
<dbReference type="Pfam" id="PF18150">
    <property type="entry name" value="DUF5600"/>
    <property type="match status" value="1"/>
</dbReference>
<dbReference type="GO" id="GO:0045296">
    <property type="term" value="F:cadherin binding"/>
    <property type="evidence" value="ECO:0007669"/>
    <property type="project" value="TreeGrafter"/>
</dbReference>
<dbReference type="GO" id="GO:0005769">
    <property type="term" value="C:early endosome"/>
    <property type="evidence" value="ECO:0007669"/>
    <property type="project" value="TreeGrafter"/>
</dbReference>
<dbReference type="Pfam" id="PF12763">
    <property type="entry name" value="EH"/>
    <property type="match status" value="1"/>
</dbReference>
<dbReference type="GO" id="GO:0060271">
    <property type="term" value="P:cilium assembly"/>
    <property type="evidence" value="ECO:0007669"/>
    <property type="project" value="TreeGrafter"/>
</dbReference>
<dbReference type="PANTHER" id="PTHR11216">
    <property type="entry name" value="EH DOMAIN"/>
    <property type="match status" value="1"/>
</dbReference>
<dbReference type="Proteomes" id="UP000675881">
    <property type="component" value="Chromosome 6"/>
</dbReference>
<dbReference type="Gene3D" id="1.10.238.10">
    <property type="entry name" value="EF-hand"/>
    <property type="match status" value="1"/>
</dbReference>
<dbReference type="PROSITE" id="PS00018">
    <property type="entry name" value="EF_HAND_1"/>
    <property type="match status" value="1"/>
</dbReference>
<dbReference type="InterPro" id="IPR040990">
    <property type="entry name" value="DUF5600"/>
</dbReference>
<keyword evidence="1" id="KW-0106">Calcium</keyword>
<dbReference type="PROSITE" id="PS50222">
    <property type="entry name" value="EF_HAND_2"/>
    <property type="match status" value="1"/>
</dbReference>
<keyword evidence="3" id="KW-1185">Reference proteome</keyword>
<dbReference type="InterPro" id="IPR011992">
    <property type="entry name" value="EF-hand-dom_pair"/>
</dbReference>
<organism evidence="2 3">
    <name type="scientific">Lepeophtheirus salmonis</name>
    <name type="common">Salmon louse</name>
    <name type="synonym">Caligus salmonis</name>
    <dbReference type="NCBI Taxonomy" id="72036"/>
    <lineage>
        <taxon>Eukaryota</taxon>
        <taxon>Metazoa</taxon>
        <taxon>Ecdysozoa</taxon>
        <taxon>Arthropoda</taxon>
        <taxon>Crustacea</taxon>
        <taxon>Multicrustacea</taxon>
        <taxon>Hexanauplia</taxon>
        <taxon>Copepoda</taxon>
        <taxon>Siphonostomatoida</taxon>
        <taxon>Caligidae</taxon>
        <taxon>Lepeophtheirus</taxon>
    </lineage>
</organism>
<dbReference type="GO" id="GO:0072659">
    <property type="term" value="P:protein localization to plasma membrane"/>
    <property type="evidence" value="ECO:0007669"/>
    <property type="project" value="TreeGrafter"/>
</dbReference>
<dbReference type="GO" id="GO:0005509">
    <property type="term" value="F:calcium ion binding"/>
    <property type="evidence" value="ECO:0007669"/>
    <property type="project" value="InterPro"/>
</dbReference>
<dbReference type="GO" id="GO:0032456">
    <property type="term" value="P:endocytic recycling"/>
    <property type="evidence" value="ECO:0007669"/>
    <property type="project" value="TreeGrafter"/>
</dbReference>
<dbReference type="PANTHER" id="PTHR11216:SF31">
    <property type="entry name" value="AT21416P"/>
    <property type="match status" value="1"/>
</dbReference>
<sequence length="431" mass="49461">MFKRNKRMRRNFIGQLQMALNESDFDAKPMVLLIGQYSTGGKQVLFDIFWRERDPGLRIGPEPTTDCFNVVMYGEQEQVIPGNALAVDNKKQFRPLSKFGGEKQRVDRGYDFVGVLKWFSERVDRIILLFDANKLDISDEFQRSIQAVHGYEDKVRIVLNKADQVDQQELLRVYGALMWSISKVLSVPECPKVFVGSFWDQQLKHDHYRRLFEQELQSLFDDLQTLPRSLRKEMPKFCGKGRKKKDLLKRLPELLERVQREHMVSATDVPPPEKLVATVDEMLDKDIAELMTIVPADANEPLITGGAFNDVKDVNSPFGYKKILPNPVLAKIWRLADVDQDGALDSDEFALAMHLIHVKLDGFDLTDDLPEHLIPPSKKKYLETDVTAILRLLQTCTKSVVASLFNDLKSNKLKSSLFLIVQTHILIMEKS</sequence>
<dbReference type="InterPro" id="IPR018247">
    <property type="entry name" value="EF_Hand_1_Ca_BS"/>
</dbReference>
<evidence type="ECO:0000313" key="3">
    <source>
        <dbReference type="Proteomes" id="UP000675881"/>
    </source>
</evidence>
<dbReference type="OrthoDB" id="1716625at2759"/>
<dbReference type="AlphaFoldDB" id="A0A7R8D143"/>
<dbReference type="GO" id="GO:0030139">
    <property type="term" value="C:endocytic vesicle"/>
    <property type="evidence" value="ECO:0007669"/>
    <property type="project" value="TreeGrafter"/>
</dbReference>
<accession>A0A7R8D143</accession>
<dbReference type="CDD" id="cd00052">
    <property type="entry name" value="EH"/>
    <property type="match status" value="1"/>
</dbReference>
<dbReference type="PROSITE" id="PS50031">
    <property type="entry name" value="EH"/>
    <property type="match status" value="1"/>
</dbReference>
<evidence type="ECO:0000256" key="1">
    <source>
        <dbReference type="ARBA" id="ARBA00022837"/>
    </source>
</evidence>
<dbReference type="InterPro" id="IPR000261">
    <property type="entry name" value="EH_dom"/>
</dbReference>
<dbReference type="GO" id="GO:0055038">
    <property type="term" value="C:recycling endosome membrane"/>
    <property type="evidence" value="ECO:0007669"/>
    <property type="project" value="TreeGrafter"/>
</dbReference>